<reference evidence="2 4" key="2">
    <citation type="journal article" date="2013" name="Nature">
        <title>Insights into bilaterian evolution from three spiralian genomes.</title>
        <authorList>
            <person name="Simakov O."/>
            <person name="Marletaz F."/>
            <person name="Cho S.J."/>
            <person name="Edsinger-Gonzales E."/>
            <person name="Havlak P."/>
            <person name="Hellsten U."/>
            <person name="Kuo D.H."/>
            <person name="Larsson T."/>
            <person name="Lv J."/>
            <person name="Arendt D."/>
            <person name="Savage R."/>
            <person name="Osoegawa K."/>
            <person name="de Jong P."/>
            <person name="Grimwood J."/>
            <person name="Chapman J.A."/>
            <person name="Shapiro H."/>
            <person name="Aerts A."/>
            <person name="Otillar R.P."/>
            <person name="Terry A.Y."/>
            <person name="Boore J.L."/>
            <person name="Grigoriev I.V."/>
            <person name="Lindberg D.R."/>
            <person name="Seaver E.C."/>
            <person name="Weisblat D.A."/>
            <person name="Putnam N.H."/>
            <person name="Rokhsar D.S."/>
        </authorList>
    </citation>
    <scope>NUCLEOTIDE SEQUENCE</scope>
    <source>
        <strain evidence="2 4">I ESC-2004</strain>
    </source>
</reference>
<proteinExistence type="predicted"/>
<keyword evidence="4" id="KW-1185">Reference proteome</keyword>
<evidence type="ECO:0000313" key="2">
    <source>
        <dbReference type="EMBL" id="ELT98270.1"/>
    </source>
</evidence>
<dbReference type="AlphaFoldDB" id="R7U538"/>
<dbReference type="EMBL" id="AMQN01010551">
    <property type="status" value="NOT_ANNOTATED_CDS"/>
    <property type="molecule type" value="Genomic_DNA"/>
</dbReference>
<reference evidence="4" key="1">
    <citation type="submission" date="2012-12" db="EMBL/GenBank/DDBJ databases">
        <authorList>
            <person name="Hellsten U."/>
            <person name="Grimwood J."/>
            <person name="Chapman J.A."/>
            <person name="Shapiro H."/>
            <person name="Aerts A."/>
            <person name="Otillar R.P."/>
            <person name="Terry A.Y."/>
            <person name="Boore J.L."/>
            <person name="Simakov O."/>
            <person name="Marletaz F."/>
            <person name="Cho S.-J."/>
            <person name="Edsinger-Gonzales E."/>
            <person name="Havlak P."/>
            <person name="Kuo D.-H."/>
            <person name="Larsson T."/>
            <person name="Lv J."/>
            <person name="Arendt D."/>
            <person name="Savage R."/>
            <person name="Osoegawa K."/>
            <person name="de Jong P."/>
            <person name="Lindberg D.R."/>
            <person name="Seaver E.C."/>
            <person name="Weisblat D.A."/>
            <person name="Putnam N.H."/>
            <person name="Grigoriev I.V."/>
            <person name="Rokhsar D.S."/>
        </authorList>
    </citation>
    <scope>NUCLEOTIDE SEQUENCE</scope>
    <source>
        <strain evidence="4">I ESC-2004</strain>
    </source>
</reference>
<feature type="compositionally biased region" description="Basic and acidic residues" evidence="1">
    <location>
        <begin position="30"/>
        <end position="49"/>
    </location>
</feature>
<sequence>MFGRKKKDDEKALLLARRGSESNLSMYGTKTEKEQDTSGGDQKQHDRSVDGQQDQSLGNQNAAHENPEEDDDDENDMDYDEDQGGDRPPDPPPPEEDKTKKKKKRKDTVGDIVAADLEALASGAVGSDAKPELQNAVQLSKRTSKIDMDKVIDFQLMPVTRLPNAKSQMPRFSSLLLYSRVHDS</sequence>
<feature type="compositionally biased region" description="Polar residues" evidence="1">
    <location>
        <begin position="50"/>
        <end position="63"/>
    </location>
</feature>
<feature type="region of interest" description="Disordered" evidence="1">
    <location>
        <begin position="1"/>
        <end position="109"/>
    </location>
</feature>
<gene>
    <name evidence="2" type="ORF">CAPTEDRAFT_189979</name>
</gene>
<evidence type="ECO:0000313" key="4">
    <source>
        <dbReference type="Proteomes" id="UP000014760"/>
    </source>
</evidence>
<accession>R7U538</accession>
<evidence type="ECO:0000256" key="1">
    <source>
        <dbReference type="SAM" id="MobiDB-lite"/>
    </source>
</evidence>
<reference evidence="3" key="3">
    <citation type="submission" date="2015-06" db="UniProtKB">
        <authorList>
            <consortium name="EnsemblMetazoa"/>
        </authorList>
    </citation>
    <scope>IDENTIFICATION</scope>
</reference>
<protein>
    <submittedName>
        <fullName evidence="2 3">Uncharacterized protein</fullName>
    </submittedName>
</protein>
<organism evidence="2">
    <name type="scientific">Capitella teleta</name>
    <name type="common">Polychaete worm</name>
    <dbReference type="NCBI Taxonomy" id="283909"/>
    <lineage>
        <taxon>Eukaryota</taxon>
        <taxon>Metazoa</taxon>
        <taxon>Spiralia</taxon>
        <taxon>Lophotrochozoa</taxon>
        <taxon>Annelida</taxon>
        <taxon>Polychaeta</taxon>
        <taxon>Sedentaria</taxon>
        <taxon>Scolecida</taxon>
        <taxon>Capitellidae</taxon>
        <taxon>Capitella</taxon>
    </lineage>
</organism>
<dbReference type="EnsemblMetazoa" id="CapteT189979">
    <property type="protein sequence ID" value="CapteP189979"/>
    <property type="gene ID" value="CapteG189979"/>
</dbReference>
<dbReference type="Proteomes" id="UP000014760">
    <property type="component" value="Unassembled WGS sequence"/>
</dbReference>
<feature type="compositionally biased region" description="Basic and acidic residues" evidence="1">
    <location>
        <begin position="1"/>
        <end position="12"/>
    </location>
</feature>
<dbReference type="EMBL" id="AMQN01010550">
    <property type="status" value="NOT_ANNOTATED_CDS"/>
    <property type="molecule type" value="Genomic_DNA"/>
</dbReference>
<dbReference type="HOGENOM" id="CLU_1469580_0_0_1"/>
<dbReference type="EMBL" id="KB308112">
    <property type="protein sequence ID" value="ELT98270.1"/>
    <property type="molecule type" value="Genomic_DNA"/>
</dbReference>
<name>R7U538_CAPTE</name>
<feature type="compositionally biased region" description="Basic and acidic residues" evidence="1">
    <location>
        <begin position="84"/>
        <end position="99"/>
    </location>
</feature>
<feature type="compositionally biased region" description="Acidic residues" evidence="1">
    <location>
        <begin position="67"/>
        <end position="83"/>
    </location>
</feature>
<evidence type="ECO:0000313" key="3">
    <source>
        <dbReference type="EnsemblMetazoa" id="CapteP189979"/>
    </source>
</evidence>